<accession>A0ABP9E2F1</accession>
<dbReference type="PANTHER" id="PTHR17985">
    <property type="entry name" value="SER/THR-RICH PROTEIN T10 IN DGCR REGION"/>
    <property type="match status" value="1"/>
</dbReference>
<gene>
    <name evidence="1" type="ORF">GCM10023332_15870</name>
</gene>
<evidence type="ECO:0000313" key="1">
    <source>
        <dbReference type="EMBL" id="GAA4864572.1"/>
    </source>
</evidence>
<dbReference type="InterPro" id="IPR008551">
    <property type="entry name" value="TANGO2"/>
</dbReference>
<organism evidence="1 2">
    <name type="scientific">Luteimonas vadosa</name>
    <dbReference type="NCBI Taxonomy" id="1165507"/>
    <lineage>
        <taxon>Bacteria</taxon>
        <taxon>Pseudomonadati</taxon>
        <taxon>Pseudomonadota</taxon>
        <taxon>Gammaproteobacteria</taxon>
        <taxon>Lysobacterales</taxon>
        <taxon>Lysobacteraceae</taxon>
        <taxon>Luteimonas</taxon>
    </lineage>
</organism>
<dbReference type="EMBL" id="BAABJY010000002">
    <property type="protein sequence ID" value="GAA4864572.1"/>
    <property type="molecule type" value="Genomic_DNA"/>
</dbReference>
<dbReference type="PANTHER" id="PTHR17985:SF8">
    <property type="entry name" value="TRANSPORT AND GOLGI ORGANIZATION PROTEIN 2 HOMOLOG"/>
    <property type="match status" value="1"/>
</dbReference>
<evidence type="ECO:0000313" key="2">
    <source>
        <dbReference type="Proteomes" id="UP001501323"/>
    </source>
</evidence>
<keyword evidence="2" id="KW-1185">Reference proteome</keyword>
<sequence length="297" mass="32038">MRQAAIGIIARRLSIRVKRAWTTRDRRARYAFAMCLIALAWRVHPRYQLALVANRDELHARPAAPASFDPEATDVYGGRDLVQGGGWLQVSTRGRLAAVTNVRVGLAPGQAPRSRGWLVRDFVRSGSAALAAATALGVSASEYGRFNLLLHDGECLVVATNYPGPAHSAIEPGMHAMSNGAFDAPWPKSAHATRALDAWLHSRAAEAAAVGMPEISPLFDALADSTPAPDATLPDTGVGLDLERALSPAFVLDERYGTRCSTVVLVERDALLFAERRFAPSGVLLDESLIHFPMARR</sequence>
<comment type="caution">
    <text evidence="1">The sequence shown here is derived from an EMBL/GenBank/DDBJ whole genome shotgun (WGS) entry which is preliminary data.</text>
</comment>
<dbReference type="Proteomes" id="UP001501323">
    <property type="component" value="Unassembled WGS sequence"/>
</dbReference>
<reference evidence="2" key="1">
    <citation type="journal article" date="2019" name="Int. J. Syst. Evol. Microbiol.">
        <title>The Global Catalogue of Microorganisms (GCM) 10K type strain sequencing project: providing services to taxonomists for standard genome sequencing and annotation.</title>
        <authorList>
            <consortium name="The Broad Institute Genomics Platform"/>
            <consortium name="The Broad Institute Genome Sequencing Center for Infectious Disease"/>
            <person name="Wu L."/>
            <person name="Ma J."/>
        </authorList>
    </citation>
    <scope>NUCLEOTIDE SEQUENCE [LARGE SCALE GENOMIC DNA]</scope>
    <source>
        <strain evidence="2">JCM 18392</strain>
    </source>
</reference>
<proteinExistence type="predicted"/>
<name>A0ABP9E2F1_9GAMM</name>
<protein>
    <submittedName>
        <fullName evidence="1">NRDE family protein</fullName>
    </submittedName>
</protein>
<dbReference type="Pfam" id="PF05742">
    <property type="entry name" value="TANGO2"/>
    <property type="match status" value="1"/>
</dbReference>